<name>A0ABQ7LJ05_BRACM</name>
<sequence length="72" mass="8311">IRSTYYGELSSCLLDHIKLNESDLSPSFSSCNWKFKKDLAAKTKKGRREGMEGTKKYVILVFKKIMITIYEA</sequence>
<reference evidence="1 2" key="1">
    <citation type="submission" date="2021-03" db="EMBL/GenBank/DDBJ databases">
        <authorList>
            <person name="King G.J."/>
            <person name="Bancroft I."/>
            <person name="Baten A."/>
            <person name="Bloomfield J."/>
            <person name="Borpatragohain P."/>
            <person name="He Z."/>
            <person name="Irish N."/>
            <person name="Irwin J."/>
            <person name="Liu K."/>
            <person name="Mauleon R.P."/>
            <person name="Moore J."/>
            <person name="Morris R."/>
            <person name="Ostergaard L."/>
            <person name="Wang B."/>
            <person name="Wells R."/>
        </authorList>
    </citation>
    <scope>NUCLEOTIDE SEQUENCE [LARGE SCALE GENOMIC DNA]</scope>
    <source>
        <strain evidence="1">R-o-18</strain>
        <tissue evidence="1">Leaf</tissue>
    </source>
</reference>
<protein>
    <submittedName>
        <fullName evidence="1">Uncharacterized protein</fullName>
    </submittedName>
</protein>
<accession>A0ABQ7LJ05</accession>
<evidence type="ECO:0000313" key="2">
    <source>
        <dbReference type="Proteomes" id="UP000823674"/>
    </source>
</evidence>
<gene>
    <name evidence="1" type="primary">A09p067400.1_BraROA</name>
    <name evidence="1" type="ORF">IGI04_038013</name>
</gene>
<organism evidence="1 2">
    <name type="scientific">Brassica rapa subsp. trilocularis</name>
    <dbReference type="NCBI Taxonomy" id="1813537"/>
    <lineage>
        <taxon>Eukaryota</taxon>
        <taxon>Viridiplantae</taxon>
        <taxon>Streptophyta</taxon>
        <taxon>Embryophyta</taxon>
        <taxon>Tracheophyta</taxon>
        <taxon>Spermatophyta</taxon>
        <taxon>Magnoliopsida</taxon>
        <taxon>eudicotyledons</taxon>
        <taxon>Gunneridae</taxon>
        <taxon>Pentapetalae</taxon>
        <taxon>rosids</taxon>
        <taxon>malvids</taxon>
        <taxon>Brassicales</taxon>
        <taxon>Brassicaceae</taxon>
        <taxon>Brassiceae</taxon>
        <taxon>Brassica</taxon>
    </lineage>
</organism>
<evidence type="ECO:0000313" key="1">
    <source>
        <dbReference type="EMBL" id="KAG5386543.1"/>
    </source>
</evidence>
<proteinExistence type="predicted"/>
<comment type="caution">
    <text evidence="1">The sequence shown here is derived from an EMBL/GenBank/DDBJ whole genome shotgun (WGS) entry which is preliminary data.</text>
</comment>
<dbReference type="EMBL" id="JADBGQ010000008">
    <property type="protein sequence ID" value="KAG5386543.1"/>
    <property type="molecule type" value="Genomic_DNA"/>
</dbReference>
<dbReference type="Proteomes" id="UP000823674">
    <property type="component" value="Chromosome A09"/>
</dbReference>
<feature type="non-terminal residue" evidence="1">
    <location>
        <position position="1"/>
    </location>
</feature>
<keyword evidence="2" id="KW-1185">Reference proteome</keyword>